<accession>M3AJ34</accession>
<dbReference type="EMBL" id="KB446567">
    <property type="protein sequence ID" value="EME77193.1"/>
    <property type="molecule type" value="Genomic_DNA"/>
</dbReference>
<name>M3AJ34_PSEFD</name>
<organism evidence="3 4">
    <name type="scientific">Pseudocercospora fijiensis (strain CIRAD86)</name>
    <name type="common">Black leaf streak disease fungus</name>
    <name type="synonym">Mycosphaerella fijiensis</name>
    <dbReference type="NCBI Taxonomy" id="383855"/>
    <lineage>
        <taxon>Eukaryota</taxon>
        <taxon>Fungi</taxon>
        <taxon>Dikarya</taxon>
        <taxon>Ascomycota</taxon>
        <taxon>Pezizomycotina</taxon>
        <taxon>Dothideomycetes</taxon>
        <taxon>Dothideomycetidae</taxon>
        <taxon>Mycosphaerellales</taxon>
        <taxon>Mycosphaerellaceae</taxon>
        <taxon>Pseudocercospora</taxon>
    </lineage>
</organism>
<feature type="transmembrane region" description="Helical" evidence="2">
    <location>
        <begin position="689"/>
        <end position="712"/>
    </location>
</feature>
<keyword evidence="2" id="KW-0472">Membrane</keyword>
<dbReference type="VEuPathDB" id="FungiDB:MYCFIDRAFT_180070"/>
<dbReference type="GeneID" id="19334286"/>
<keyword evidence="4" id="KW-1185">Reference proteome</keyword>
<dbReference type="KEGG" id="pfj:MYCFIDRAFT_180070"/>
<sequence length="1196" mass="132666">MPNTHLSIGRDARLWINTNGRHICVYDPQPRDPPGSFMQRRDPPTGYTFTMALVVRGMRRPGSLDLAIPPGRRCYRVAQGPKRFQPREPSGGFMFAHTPQRRDTLTGYTFTIRKGSTSRSFDRRAATMSPEAQRSPALRRRDLELVPHSSWLLSCQESFILGIFLIATVVPKTPRTPGRERLQMAVIGLASTMGRGADALGTMSARLPLLYMLGQDLTHSMSPATLPDLRFLFPGRQVVLPEQKLMLVKSLVSWLKIWSPNSGTGLWTATSHPNTGSASYGIHLFMPHPRIVFHLPARILRACGRFYRLPTLPGERLRPFSILPFDRSAAPSIRRAATRAVSLPPRSRGIFFSTAPGWACLILKLSTNCFSVSEHTRLLQADSKVELKLKQEHKTGLLESQGHGACAMKSSRGQNAKVMQVQAAAPSPLRQHTLPIQSPSLGISHEAYRNPPRNSQIPKRKSNADNPLTKKKARVAKPTQNKPTLIAAWILAERSSCPTRPHKSPIRTKGQLHIEIQFGPSPESARVISLIYLVAECVGVLSMIAAFLEHEVANGYVQEKRPGQPFYSHFGFLDAMRPKFDLQCDYGARHQTASLAFHTRCQGHELPEGTMSTQKLPLPKCDQAHSFSRTSLRPNDTPPRSQLSWRAVGGDRCQYIGCVSCQQANSSEASLSISRRSSAGRQEKPGPGVLLGVLLAISLAIGAAVCVVGIMMNLRCLPLHDIPVSAAHRHVAERVSALTRRTIVSPEHHRPLSEMVPSFSLSPFQALAVWEHGKSHVGSSSITPPLSQSLVRTYQNACRLHARMHDHLYAAHWDCFHDSSHREAAGGQLSFPRSGTYVDGCVAFGMEKNEELEWPRSGSCFSVIAFRPCIFDRQCSMYIIAAPSFLEGRRAAGDGGYGIHGPKRTGNGTSLNGDLELNVWARQDRRRALTGATATTEMANLSHLSWLPGEPSGRPTLTHVLIFFGRYYDKDYVTCEERYEVTPTGLRSCQSCLGNWLMEGWTSYLNELRLQLSLLGLEHLLGLKVDAPIQESYRVLRLLVPMLNSKELRSTIINTSLMSSTRQTGTTLIIAHTNMHVQEGAADTCSLVDISRNVEMVQKDTLQLFILQAVKAPSVCENAPRCWRAAINKEMIYKLETSYPELIPIIELLDNLHEEDEDGGSLILVERQFMIPATCTNITLSGPLWAYPNKSTSTPS</sequence>
<gene>
    <name evidence="3" type="ORF">MYCFIDRAFT_180070</name>
</gene>
<feature type="region of interest" description="Disordered" evidence="1">
    <location>
        <begin position="440"/>
        <end position="477"/>
    </location>
</feature>
<keyword evidence="2" id="KW-0812">Transmembrane</keyword>
<reference evidence="3 4" key="1">
    <citation type="journal article" date="2012" name="PLoS Pathog.">
        <title>Diverse lifestyles and strategies of plant pathogenesis encoded in the genomes of eighteen Dothideomycetes fungi.</title>
        <authorList>
            <person name="Ohm R.A."/>
            <person name="Feau N."/>
            <person name="Henrissat B."/>
            <person name="Schoch C.L."/>
            <person name="Horwitz B.A."/>
            <person name="Barry K.W."/>
            <person name="Condon B.J."/>
            <person name="Copeland A.C."/>
            <person name="Dhillon B."/>
            <person name="Glaser F."/>
            <person name="Hesse C.N."/>
            <person name="Kosti I."/>
            <person name="LaButti K."/>
            <person name="Lindquist E.A."/>
            <person name="Lucas S."/>
            <person name="Salamov A.A."/>
            <person name="Bradshaw R.E."/>
            <person name="Ciuffetti L."/>
            <person name="Hamelin R.C."/>
            <person name="Kema G.H.J."/>
            <person name="Lawrence C."/>
            <person name="Scott J.A."/>
            <person name="Spatafora J.W."/>
            <person name="Turgeon B.G."/>
            <person name="de Wit P.J.G.M."/>
            <person name="Zhong S."/>
            <person name="Goodwin S.B."/>
            <person name="Grigoriev I.V."/>
        </authorList>
    </citation>
    <scope>NUCLEOTIDE SEQUENCE [LARGE SCALE GENOMIC DNA]</scope>
    <source>
        <strain evidence="3 4">CIRAD86</strain>
    </source>
</reference>
<dbReference type="AlphaFoldDB" id="M3AJ34"/>
<protein>
    <submittedName>
        <fullName evidence="3">Uncharacterized protein</fullName>
    </submittedName>
</protein>
<evidence type="ECO:0000256" key="1">
    <source>
        <dbReference type="SAM" id="MobiDB-lite"/>
    </source>
</evidence>
<evidence type="ECO:0000313" key="4">
    <source>
        <dbReference type="Proteomes" id="UP000016932"/>
    </source>
</evidence>
<feature type="transmembrane region" description="Helical" evidence="2">
    <location>
        <begin position="527"/>
        <end position="548"/>
    </location>
</feature>
<dbReference type="Proteomes" id="UP000016932">
    <property type="component" value="Unassembled WGS sequence"/>
</dbReference>
<dbReference type="RefSeq" id="XP_007932240.1">
    <property type="nucleotide sequence ID" value="XM_007934049.1"/>
</dbReference>
<evidence type="ECO:0000256" key="2">
    <source>
        <dbReference type="SAM" id="Phobius"/>
    </source>
</evidence>
<dbReference type="HOGENOM" id="CLU_271276_0_0_1"/>
<proteinExistence type="predicted"/>
<keyword evidence="2" id="KW-1133">Transmembrane helix</keyword>
<evidence type="ECO:0000313" key="3">
    <source>
        <dbReference type="EMBL" id="EME77193.1"/>
    </source>
</evidence>